<reference evidence="13" key="3">
    <citation type="journal article" date="2016" name="Gigascience">
        <title>De novo construction of an expanded transcriptome assembly for the western tarnished plant bug, Lygus hesperus.</title>
        <authorList>
            <person name="Tassone E.E."/>
            <person name="Geib S.M."/>
            <person name="Hall B."/>
            <person name="Fabrick J.A."/>
            <person name="Brent C.S."/>
            <person name="Hull J.J."/>
        </authorList>
    </citation>
    <scope>NUCLEOTIDE SEQUENCE</scope>
</reference>
<reference evidence="12" key="1">
    <citation type="journal article" date="2014" name="PLoS ONE">
        <title>Transcriptome-Based Identification of ABC Transporters in the Western Tarnished Plant Bug Lygus hesperus.</title>
        <authorList>
            <person name="Hull J.J."/>
            <person name="Chaney K."/>
            <person name="Geib S.M."/>
            <person name="Fabrick J.A."/>
            <person name="Brent C.S."/>
            <person name="Walsh D."/>
            <person name="Lavine L.C."/>
        </authorList>
    </citation>
    <scope>NUCLEOTIDE SEQUENCE</scope>
</reference>
<keyword evidence="6" id="KW-0862">Zinc</keyword>
<evidence type="ECO:0000313" key="12">
    <source>
        <dbReference type="EMBL" id="JAG13674.1"/>
    </source>
</evidence>
<evidence type="ECO:0000256" key="3">
    <source>
        <dbReference type="ARBA" id="ARBA00011881"/>
    </source>
</evidence>
<accession>A0A0A9X133</accession>
<feature type="region of interest" description="Disordered" evidence="10">
    <location>
        <begin position="477"/>
        <end position="547"/>
    </location>
</feature>
<dbReference type="Pfam" id="PF01979">
    <property type="entry name" value="Amidohydro_1"/>
    <property type="match status" value="1"/>
</dbReference>
<organism evidence="12">
    <name type="scientific">Lygus hesperus</name>
    <name type="common">Western plant bug</name>
    <dbReference type="NCBI Taxonomy" id="30085"/>
    <lineage>
        <taxon>Eukaryota</taxon>
        <taxon>Metazoa</taxon>
        <taxon>Ecdysozoa</taxon>
        <taxon>Arthropoda</taxon>
        <taxon>Hexapoda</taxon>
        <taxon>Insecta</taxon>
        <taxon>Pterygota</taxon>
        <taxon>Neoptera</taxon>
        <taxon>Paraneoptera</taxon>
        <taxon>Hemiptera</taxon>
        <taxon>Heteroptera</taxon>
        <taxon>Panheteroptera</taxon>
        <taxon>Cimicomorpha</taxon>
        <taxon>Miridae</taxon>
        <taxon>Mirini</taxon>
        <taxon>Lygus</taxon>
    </lineage>
</organism>
<comment type="subunit">
    <text evidence="3">Homotetramer.</text>
</comment>
<comment type="cofactor">
    <cofactor evidence="1">
        <name>Zn(2+)</name>
        <dbReference type="ChEBI" id="CHEBI:29105"/>
    </cofactor>
</comment>
<dbReference type="NCBIfam" id="TIGR02033">
    <property type="entry name" value="D-hydantoinase"/>
    <property type="match status" value="1"/>
</dbReference>
<dbReference type="InterPro" id="IPR050378">
    <property type="entry name" value="Metallo-dep_Hydrolases_sf"/>
</dbReference>
<comment type="catalytic activity">
    <reaction evidence="7">
        <text>5,6-dihydrouracil + H2O = 3-(carbamoylamino)propanoate + H(+)</text>
        <dbReference type="Rhea" id="RHEA:16121"/>
        <dbReference type="ChEBI" id="CHEBI:11892"/>
        <dbReference type="ChEBI" id="CHEBI:15377"/>
        <dbReference type="ChEBI" id="CHEBI:15378"/>
        <dbReference type="ChEBI" id="CHEBI:15901"/>
        <dbReference type="EC" id="3.5.2.2"/>
    </reaction>
</comment>
<reference evidence="12" key="2">
    <citation type="submission" date="2014-07" db="EMBL/GenBank/DDBJ databases">
        <authorList>
            <person name="Hull J."/>
        </authorList>
    </citation>
    <scope>NUCLEOTIDE SEQUENCE</scope>
</reference>
<evidence type="ECO:0000313" key="13">
    <source>
        <dbReference type="EMBL" id="JAQ16790.1"/>
    </source>
</evidence>
<dbReference type="InterPro" id="IPR011059">
    <property type="entry name" value="Metal-dep_hydrolase_composite"/>
</dbReference>
<dbReference type="GO" id="GO:0004157">
    <property type="term" value="F:dihydropyrimidinase activity"/>
    <property type="evidence" value="ECO:0007669"/>
    <property type="project" value="UniProtKB-EC"/>
</dbReference>
<evidence type="ECO:0000259" key="11">
    <source>
        <dbReference type="Pfam" id="PF01979"/>
    </source>
</evidence>
<comment type="similarity">
    <text evidence="2">Belongs to the metallo-dependent hydrolases superfamily. Hydantoinase/dihydropyrimidinase family.</text>
</comment>
<dbReference type="SUPFAM" id="SSF51338">
    <property type="entry name" value="Composite domain of metallo-dependent hydrolases"/>
    <property type="match status" value="2"/>
</dbReference>
<protein>
    <recommendedName>
        <fullName evidence="8">dihydropyrimidinase</fullName>
        <ecNumber evidence="8">3.5.2.2</ecNumber>
    </recommendedName>
</protein>
<dbReference type="GO" id="GO:0046872">
    <property type="term" value="F:metal ion binding"/>
    <property type="evidence" value="ECO:0007669"/>
    <property type="project" value="UniProtKB-KW"/>
</dbReference>
<evidence type="ECO:0000256" key="5">
    <source>
        <dbReference type="ARBA" id="ARBA00022801"/>
    </source>
</evidence>
<evidence type="ECO:0000256" key="8">
    <source>
        <dbReference type="ARBA" id="ARBA00039113"/>
    </source>
</evidence>
<dbReference type="InterPro" id="IPR006680">
    <property type="entry name" value="Amidohydro-rel"/>
</dbReference>
<dbReference type="FunFam" id="3.20.20.140:FF:000001">
    <property type="entry name" value="Dihydropyrimidinase like 3"/>
    <property type="match status" value="1"/>
</dbReference>
<dbReference type="InterPro" id="IPR011778">
    <property type="entry name" value="Hydantoinase/dihydroPyrase"/>
</dbReference>
<feature type="modified residue" description="N6-carboxylysine" evidence="9">
    <location>
        <position position="168"/>
    </location>
</feature>
<evidence type="ECO:0000256" key="9">
    <source>
        <dbReference type="PIRSR" id="PIRSR611778-50"/>
    </source>
</evidence>
<dbReference type="PANTHER" id="PTHR11647:SF1">
    <property type="entry name" value="COLLAPSIN RESPONSE MEDIATOR PROTEIN"/>
    <property type="match status" value="1"/>
</dbReference>
<dbReference type="AlphaFoldDB" id="A0A0A9X133"/>
<dbReference type="SUPFAM" id="SSF51556">
    <property type="entry name" value="Metallo-dependent hydrolases"/>
    <property type="match status" value="1"/>
</dbReference>
<evidence type="ECO:0000256" key="1">
    <source>
        <dbReference type="ARBA" id="ARBA00001947"/>
    </source>
</evidence>
<name>A0A0A9X133_LYGHE</name>
<dbReference type="EMBL" id="GDHC01001839">
    <property type="protein sequence ID" value="JAQ16790.1"/>
    <property type="molecule type" value="Transcribed_RNA"/>
</dbReference>
<dbReference type="Gene3D" id="3.20.20.140">
    <property type="entry name" value="Metal-dependent hydrolases"/>
    <property type="match status" value="1"/>
</dbReference>
<dbReference type="InterPro" id="IPR032466">
    <property type="entry name" value="Metal_Hydrolase"/>
</dbReference>
<proteinExistence type="inferred from homology"/>
<evidence type="ECO:0000256" key="6">
    <source>
        <dbReference type="ARBA" id="ARBA00022833"/>
    </source>
</evidence>
<evidence type="ECO:0000256" key="4">
    <source>
        <dbReference type="ARBA" id="ARBA00022723"/>
    </source>
</evidence>
<evidence type="ECO:0000256" key="7">
    <source>
        <dbReference type="ARBA" id="ARBA00036696"/>
    </source>
</evidence>
<dbReference type="PANTHER" id="PTHR11647">
    <property type="entry name" value="HYDRANTOINASE/DIHYDROPYRIMIDINASE FAMILY MEMBER"/>
    <property type="match status" value="1"/>
</dbReference>
<dbReference type="EC" id="3.5.2.2" evidence="8"/>
<dbReference type="EMBL" id="GBHO01029930">
    <property type="protein sequence ID" value="JAG13674.1"/>
    <property type="molecule type" value="Transcribed_RNA"/>
</dbReference>
<keyword evidence="4" id="KW-0479">Metal-binding</keyword>
<dbReference type="CDD" id="cd01314">
    <property type="entry name" value="D-HYD"/>
    <property type="match status" value="1"/>
</dbReference>
<feature type="compositionally biased region" description="Polar residues" evidence="10">
    <location>
        <begin position="534"/>
        <end position="543"/>
    </location>
</feature>
<dbReference type="Gene3D" id="2.30.40.10">
    <property type="entry name" value="Urease, subunit C, domain 1"/>
    <property type="match status" value="1"/>
</dbReference>
<feature type="region of interest" description="Disordered" evidence="10">
    <location>
        <begin position="552"/>
        <end position="571"/>
    </location>
</feature>
<feature type="domain" description="Amidohydrolase-related" evidence="11">
    <location>
        <begin position="66"/>
        <end position="445"/>
    </location>
</feature>
<dbReference type="GO" id="GO:0005829">
    <property type="term" value="C:cytosol"/>
    <property type="evidence" value="ECO:0007669"/>
    <property type="project" value="TreeGrafter"/>
</dbReference>
<feature type="compositionally biased region" description="Polar residues" evidence="10">
    <location>
        <begin position="490"/>
        <end position="510"/>
    </location>
</feature>
<evidence type="ECO:0000256" key="2">
    <source>
        <dbReference type="ARBA" id="ARBA00008829"/>
    </source>
</evidence>
<gene>
    <name evidence="12" type="primary">Dpys_3</name>
    <name evidence="12" type="ORF">CM83_61857</name>
    <name evidence="13" type="ORF">g.67374</name>
</gene>
<evidence type="ECO:0000256" key="10">
    <source>
        <dbReference type="SAM" id="MobiDB-lite"/>
    </source>
</evidence>
<keyword evidence="5" id="KW-0378">Hydrolase</keyword>
<dbReference type="GO" id="GO:0006208">
    <property type="term" value="P:pyrimidine nucleobase catabolic process"/>
    <property type="evidence" value="ECO:0007669"/>
    <property type="project" value="TreeGrafter"/>
</dbReference>
<sequence length="571" mass="62065">MSTPVKKVPIHLQSSQNRLLLKHGKVVNAEGVKDADVYIEDGIIKELGKNLIIPGGTRILDVRGMYVMPGGIDPHTHLEADSVTGQKASDDFYQGTRAAIAGGTTMIMDFVIPEKEESLIEAYEKVRAAADPKVCCDYALHICVSQWSDKVQEEMEELCSDRGINSFKMHMAFKDLFQLSDSELYSAFSKCKDLGAVPMVHAENGDIIDENIKVLLDKGITGPEGHDLSRPEIVEAEAVNRACVIANQVQSPVYIDGLTSKSAADVISTFQGEPKVIGAVMASSLGIDVVTPSVNTVTCPPLRSHSSLHLIQLLADGFLQVTGSDHCTFTQDQKNEGLDNFSKIPPGVNGLEDRMSIIWEKGVESGAMDPSQFVAITSTNAARIFNIYPQKGCIKVGSDADIVVWNHSKTRTISAQKHHSSSDINIFEGMVVHGVPEYVIVNGRVCLEEGDVKPVQGYGNFIPTKVFPSYLYPSEESNAVNGDAEDDSKSVQSEVQSKGKRSSVQSNESDSGLVFGEGTTTKHTGKGMRHEGQRNLQDSTFSISRELDDTERRSCIRVCNPPGGHSSGSFW</sequence>
<comment type="PTM">
    <text evidence="9">Carbamylation allows a single lysine to coordinate two divalent metal cations.</text>
</comment>